<dbReference type="GO" id="GO:0006313">
    <property type="term" value="P:DNA transposition"/>
    <property type="evidence" value="ECO:0007669"/>
    <property type="project" value="InterPro"/>
</dbReference>
<dbReference type="GO" id="GO:0003677">
    <property type="term" value="F:DNA binding"/>
    <property type="evidence" value="ECO:0007669"/>
    <property type="project" value="InterPro"/>
</dbReference>
<organism evidence="3">
    <name type="scientific">Drosophila heteroneura</name>
    <name type="common">Fruit fly</name>
    <dbReference type="NCBI Taxonomy" id="32382"/>
    <lineage>
        <taxon>Eukaryota</taxon>
        <taxon>Metazoa</taxon>
        <taxon>Ecdysozoa</taxon>
        <taxon>Arthropoda</taxon>
        <taxon>Hexapoda</taxon>
        <taxon>Insecta</taxon>
        <taxon>Pterygota</taxon>
        <taxon>Neoptera</taxon>
        <taxon>Endopterygota</taxon>
        <taxon>Diptera</taxon>
        <taxon>Brachycera</taxon>
        <taxon>Muscomorpha</taxon>
        <taxon>Ephydroidea</taxon>
        <taxon>Drosophilidae</taxon>
        <taxon>Drosophila</taxon>
        <taxon>Hawaiian Drosophila</taxon>
    </lineage>
</organism>
<feature type="domain" description="Transposase Tc1-like" evidence="2">
    <location>
        <begin position="67"/>
        <end position="139"/>
    </location>
</feature>
<dbReference type="Pfam" id="PF01498">
    <property type="entry name" value="HTH_Tnp_Tc3_2"/>
    <property type="match status" value="1"/>
</dbReference>
<name>Q02881_DROHE</name>
<evidence type="ECO:0000313" key="3">
    <source>
        <dbReference type="EMBL" id="CAA44763.1"/>
    </source>
</evidence>
<dbReference type="PANTHER" id="PTHR23022:SF135">
    <property type="entry name" value="SI:DKEY-77F5.3"/>
    <property type="match status" value="1"/>
</dbReference>
<sequence>MGKRTTIEQRNLILEHFKIGYSYRQIAKMVNLSTTTVFNIIRRFVDENRIEDKGRKAPNKIFTEQEKRRIIRKIRENPKLSAPKLTQQVQDEMGKKCSVQTVRRVLHNHDFNAQVPRKKPFISTKNKGTRMTFAKTHLDKDLEFWNTVIFEDESKFNIFDSDGRNYVWRQSNTELNPKHLKATVKHGGGSVMVWACISAAGVGNLVCIETTTDRNVDLRILKENLLQSAEKLGIRRTFRFYQDNDQDNNQA</sequence>
<dbReference type="AlphaFoldDB" id="Q02881"/>
<gene>
    <name evidence="4" type="primary">T</name>
    <name evidence="3" type="synonym">Uhu</name>
</gene>
<dbReference type="Pfam" id="PF13384">
    <property type="entry name" value="HTH_23"/>
    <property type="match status" value="1"/>
</dbReference>
<reference evidence="3" key="1">
    <citation type="journal article" date="1992" name="Genetica">
        <title>Evolution of the transposable element Uhu in five species of Hawaiian Drosophila.</title>
        <authorList>
            <person name="Brezinsky L."/>
            <person name="Humphreys T.D."/>
            <person name="Hunt J.A."/>
        </authorList>
    </citation>
    <scope>NUCLEOTIDE SEQUENCE</scope>
</reference>
<proteinExistence type="predicted"/>
<dbReference type="InterPro" id="IPR036388">
    <property type="entry name" value="WH-like_DNA-bd_sf"/>
</dbReference>
<evidence type="ECO:0000256" key="1">
    <source>
        <dbReference type="ARBA" id="ARBA00004123"/>
    </source>
</evidence>
<dbReference type="InterPro" id="IPR009057">
    <property type="entry name" value="Homeodomain-like_sf"/>
</dbReference>
<evidence type="ECO:0000259" key="2">
    <source>
        <dbReference type="Pfam" id="PF01498"/>
    </source>
</evidence>
<dbReference type="EMBL" id="X63028">
    <property type="protein sequence ID" value="CAA44763.1"/>
    <property type="molecule type" value="Genomic_DNA"/>
</dbReference>
<dbReference type="GO" id="GO:0005634">
    <property type="term" value="C:nucleus"/>
    <property type="evidence" value="ECO:0007669"/>
    <property type="project" value="UniProtKB-SubCell"/>
</dbReference>
<dbReference type="PIR" id="S38810">
    <property type="entry name" value="S18175"/>
</dbReference>
<protein>
    <submittedName>
        <fullName evidence="3">Uhu transposon (lambda-Het3)</fullName>
    </submittedName>
</protein>
<dbReference type="InterPro" id="IPR052338">
    <property type="entry name" value="Transposase_5"/>
</dbReference>
<dbReference type="Gene3D" id="1.10.10.10">
    <property type="entry name" value="Winged helix-like DNA-binding domain superfamily/Winged helix DNA-binding domain"/>
    <property type="match status" value="1"/>
</dbReference>
<dbReference type="Gene3D" id="3.30.420.10">
    <property type="entry name" value="Ribonuclease H-like superfamily/Ribonuclease H"/>
    <property type="match status" value="1"/>
</dbReference>
<accession>Q02881</accession>
<comment type="subcellular location">
    <subcellularLocation>
        <location evidence="1">Nucleus</location>
    </subcellularLocation>
</comment>
<dbReference type="PANTHER" id="PTHR23022">
    <property type="entry name" value="TRANSPOSABLE ELEMENT-RELATED"/>
    <property type="match status" value="1"/>
</dbReference>
<dbReference type="InterPro" id="IPR002492">
    <property type="entry name" value="Transposase_Tc1-like"/>
</dbReference>
<dbReference type="InterPro" id="IPR036397">
    <property type="entry name" value="RNaseH_sf"/>
</dbReference>
<dbReference type="SUPFAM" id="SSF46689">
    <property type="entry name" value="Homeodomain-like"/>
    <property type="match status" value="1"/>
</dbReference>
<dbReference type="GO" id="GO:0015074">
    <property type="term" value="P:DNA integration"/>
    <property type="evidence" value="ECO:0007669"/>
    <property type="project" value="InterPro"/>
</dbReference>
<dbReference type="FlyBase" id="FBgn0044280">
    <property type="gene designation" value="Dhet\Uhu\T"/>
</dbReference>
<evidence type="ECO:0000313" key="4">
    <source>
        <dbReference type="FlyBase" id="FBgn0044280"/>
    </source>
</evidence>